<name>A0A2S6H8V3_9GAMM</name>
<comment type="caution">
    <text evidence="1">The sequence shown here is derived from an EMBL/GenBank/DDBJ whole genome shotgun (WGS) entry which is preliminary data.</text>
</comment>
<reference evidence="1 2" key="1">
    <citation type="submission" date="2018-02" db="EMBL/GenBank/DDBJ databases">
        <title>Subsurface microbial communities from deep shales in Ohio and West Virginia, USA.</title>
        <authorList>
            <person name="Wrighton K."/>
        </authorList>
    </citation>
    <scope>NUCLEOTIDE SEQUENCE [LARGE SCALE GENOMIC DNA]</scope>
    <source>
        <strain evidence="1 2">OWC-DMM</strain>
    </source>
</reference>
<dbReference type="Proteomes" id="UP000240010">
    <property type="component" value="Unassembled WGS sequence"/>
</dbReference>
<organism evidence="1 2">
    <name type="scientific">Methylobacter tundripaludum</name>
    <dbReference type="NCBI Taxonomy" id="173365"/>
    <lineage>
        <taxon>Bacteria</taxon>
        <taxon>Pseudomonadati</taxon>
        <taxon>Pseudomonadota</taxon>
        <taxon>Gammaproteobacteria</taxon>
        <taxon>Methylococcales</taxon>
        <taxon>Methylococcaceae</taxon>
        <taxon>Methylobacter</taxon>
    </lineage>
</organism>
<gene>
    <name evidence="1" type="ORF">B0F87_1136</name>
</gene>
<sequence>MDQITTVSSVFSRFGDHIGTVLGILTSEVIEFIKFIDAHPQLLALSQIAENLCHILPALEKIVTDELDADKLGVWLQICEYIITQPNELISHFPDIAISSDNGKQKPFAKLYEKYPLYITLWFRHPAAELQNRYLLLQTHLLLTQHHFRWLTETADKKYESTTNESTRLIRQFADASKPEKVEELQQLLEMLPDVPMPMEAFLQLVEELEADYSFYPEPYGKAIDVLRRMLWYANEHRGGFSRRNNRTWQAILSREAIRTPVIAKDEDGRAINFVIEAVHMPSQSEDEERAAKRAGCAPGEVKSGVEHLIISDEFETGQSNLSPLAGRSPVSHIKRTREKYKAIALANQLLPTRWETLSLHEVALLLKEISDLVRNPDKRRKYQYSDKVCNAELAALLTAIYWTGNPLKTVIGYRFCLSREKLPKSLEPTDHRYIIDSDEWALGSLSPDYRTTLSSKTKKHLYDIQHHVILHTQNKTNFIIQQWLRGYKELHDRKYKSKMLFGLDYETYQQPVDSFLKTINKKYKTRLTKTRIATDLFHRLYRYSGDVVESMLITGQGHYLGMVPLHYSSPSLHRLQEVYSGTCQYITQAVYLELSKPVKEAEPNNKWLSTEKTMQIHAGGRHYLKPGHVAQLVVDLRARFKKCLKFAGFNDYLVELHNDYTIYVAEMLGFITGYRAVRDPLDALSQLDWETGFACISDKDDENFYNARLVWIPQIGLKQLRYYQRHCQLLAERLILINPRLATQLFSHGDLVDSSVPFLFLLQPNGRLLSLRPSEIERRLRNVFPVPVNVNRSYLRNRLRELSCPAEIVNYFMGHWENGEEPFGLYSTLSPDDFKRAIEEPLLQILEVDGWKVIEGLGRA</sequence>
<dbReference type="EMBL" id="PTIZ01000013">
    <property type="protein sequence ID" value="PPK73895.1"/>
    <property type="molecule type" value="Genomic_DNA"/>
</dbReference>
<evidence type="ECO:0000313" key="1">
    <source>
        <dbReference type="EMBL" id="PPK73895.1"/>
    </source>
</evidence>
<dbReference type="AlphaFoldDB" id="A0A2S6H8V3"/>
<protein>
    <submittedName>
        <fullName evidence="1">Uncharacterized protein</fullName>
    </submittedName>
</protein>
<accession>A0A2S6H8V3</accession>
<evidence type="ECO:0000313" key="2">
    <source>
        <dbReference type="Proteomes" id="UP000240010"/>
    </source>
</evidence>
<proteinExistence type="predicted"/>
<dbReference type="RefSeq" id="WP_104430174.1">
    <property type="nucleotide sequence ID" value="NZ_PTIZ01000013.1"/>
</dbReference>